<comment type="caution">
    <text evidence="2">The sequence shown here is derived from an EMBL/GenBank/DDBJ whole genome shotgun (WGS) entry which is preliminary data.</text>
</comment>
<sequence length="113" mass="13334">MAKLELNALYQQLKEGAEKERAERMEQARKEWELNNQKLQKEIQEQQEFLDKASEKYLADEQRKREAVAEAERLKLLAKAEEEAERTLGIKTEKTKKIDNAWRNLLGGLNFED</sequence>
<evidence type="ECO:0000313" key="3">
    <source>
        <dbReference type="Proteomes" id="UP001152875"/>
    </source>
</evidence>
<dbReference type="EMBL" id="JANFMP010000019">
    <property type="protein sequence ID" value="MDG4527195.1"/>
    <property type="molecule type" value="Genomic_DNA"/>
</dbReference>
<organism evidence="2 3">
    <name type="scientific">Streptococcus suis</name>
    <dbReference type="NCBI Taxonomy" id="1307"/>
    <lineage>
        <taxon>Bacteria</taxon>
        <taxon>Bacillati</taxon>
        <taxon>Bacillota</taxon>
        <taxon>Bacilli</taxon>
        <taxon>Lactobacillales</taxon>
        <taxon>Streptococcaceae</taxon>
        <taxon>Streptococcus</taxon>
    </lineage>
</organism>
<evidence type="ECO:0000256" key="1">
    <source>
        <dbReference type="SAM" id="Coils"/>
    </source>
</evidence>
<evidence type="ECO:0000313" key="2">
    <source>
        <dbReference type="EMBL" id="MDG4527195.1"/>
    </source>
</evidence>
<name>A0A9X4MRZ4_STRSU</name>
<gene>
    <name evidence="2" type="ORF">NOL13_07255</name>
</gene>
<reference evidence="2" key="1">
    <citation type="submission" date="2022-07" db="EMBL/GenBank/DDBJ databases">
        <title>Whole Genome Sequencing of Streptococcus suis.</title>
        <authorList>
            <person name="Dai X."/>
            <person name="Huang J."/>
            <person name="Wang L."/>
        </authorList>
    </citation>
    <scope>NUCLEOTIDE SEQUENCE</scope>
    <source>
        <strain evidence="2">XNB2</strain>
    </source>
</reference>
<protein>
    <submittedName>
        <fullName evidence="2">Uncharacterized protein</fullName>
    </submittedName>
</protein>
<dbReference type="Proteomes" id="UP001152875">
    <property type="component" value="Unassembled WGS sequence"/>
</dbReference>
<proteinExistence type="predicted"/>
<feature type="coiled-coil region" evidence="1">
    <location>
        <begin position="3"/>
        <end position="84"/>
    </location>
</feature>
<keyword evidence="1" id="KW-0175">Coiled coil</keyword>
<dbReference type="RefSeq" id="WP_277944573.1">
    <property type="nucleotide sequence ID" value="NZ_JANFMO010000019.1"/>
</dbReference>
<dbReference type="AlphaFoldDB" id="A0A9X4MRZ4"/>
<accession>A0A9X4MRZ4</accession>